<feature type="transmembrane region" description="Helical" evidence="1">
    <location>
        <begin position="167"/>
        <end position="187"/>
    </location>
</feature>
<dbReference type="EMBL" id="JAAZBX010000007">
    <property type="protein sequence ID" value="NLD25484.1"/>
    <property type="molecule type" value="Genomic_DNA"/>
</dbReference>
<feature type="transmembrane region" description="Helical" evidence="1">
    <location>
        <begin position="251"/>
        <end position="270"/>
    </location>
</feature>
<feature type="transmembrane region" description="Helical" evidence="1">
    <location>
        <begin position="40"/>
        <end position="61"/>
    </location>
</feature>
<dbReference type="AlphaFoldDB" id="A0A847D190"/>
<feature type="transmembrane region" description="Helical" evidence="1">
    <location>
        <begin position="143"/>
        <end position="161"/>
    </location>
</feature>
<keyword evidence="1" id="KW-0812">Transmembrane</keyword>
<gene>
    <name evidence="2" type="ORF">GX656_02485</name>
</gene>
<reference evidence="2 3" key="1">
    <citation type="journal article" date="2020" name="Biotechnol. Biofuels">
        <title>New insights from the biogas microbiome by comprehensive genome-resolved metagenomics of nearly 1600 species originating from multiple anaerobic digesters.</title>
        <authorList>
            <person name="Campanaro S."/>
            <person name="Treu L."/>
            <person name="Rodriguez-R L.M."/>
            <person name="Kovalovszki A."/>
            <person name="Ziels R.M."/>
            <person name="Maus I."/>
            <person name="Zhu X."/>
            <person name="Kougias P.G."/>
            <person name="Basile A."/>
            <person name="Luo G."/>
            <person name="Schluter A."/>
            <person name="Konstantinidis K.T."/>
            <person name="Angelidaki I."/>
        </authorList>
    </citation>
    <scope>NUCLEOTIDE SEQUENCE [LARGE SCALE GENOMIC DNA]</scope>
    <source>
        <strain evidence="2">AS06rmzACSIP_65</strain>
    </source>
</reference>
<evidence type="ECO:0000256" key="1">
    <source>
        <dbReference type="SAM" id="Phobius"/>
    </source>
</evidence>
<dbReference type="Proteomes" id="UP000545876">
    <property type="component" value="Unassembled WGS sequence"/>
</dbReference>
<accession>A0A847D190</accession>
<feature type="transmembrane region" description="Helical" evidence="1">
    <location>
        <begin position="99"/>
        <end position="123"/>
    </location>
</feature>
<keyword evidence="1" id="KW-1133">Transmembrane helix</keyword>
<comment type="caution">
    <text evidence="2">The sequence shown here is derived from an EMBL/GenBank/DDBJ whole genome shotgun (WGS) entry which is preliminary data.</text>
</comment>
<evidence type="ECO:0000313" key="3">
    <source>
        <dbReference type="Proteomes" id="UP000545876"/>
    </source>
</evidence>
<keyword evidence="1" id="KW-0472">Membrane</keyword>
<evidence type="ECO:0000313" key="2">
    <source>
        <dbReference type="EMBL" id="NLD25484.1"/>
    </source>
</evidence>
<proteinExistence type="predicted"/>
<feature type="transmembrane region" description="Helical" evidence="1">
    <location>
        <begin position="16"/>
        <end position="34"/>
    </location>
</feature>
<protein>
    <submittedName>
        <fullName evidence="2">Uncharacterized protein</fullName>
    </submittedName>
</protein>
<sequence>MRRDDTNVDNEKRGKLLLLAAVIALSMFLSKIIFSGQVAVWRIFLDAGIYFIGVIVGLLWAFNFQVKKQSFRYIFHAALFVSSQILFVDFFFFQKFNRIYEALILLILIVAVFFACYFVFLMVNTLNVNLFKPIPLAQVGRTISYISSIFMVYSLTFTFLISGLPSYITISSILLLYFIIVVIHYSNIEIEGRELLRKTLMTTLIMSILLASVIFSGNSHEIISIMPVVGYFISVNMVTHERISSLKNSVINIYILLLLITLIFVFIINIQG</sequence>
<feature type="transmembrane region" description="Helical" evidence="1">
    <location>
        <begin position="73"/>
        <end position="93"/>
    </location>
</feature>
<feature type="transmembrane region" description="Helical" evidence="1">
    <location>
        <begin position="222"/>
        <end position="239"/>
    </location>
</feature>
<name>A0A847D190_9BACT</name>
<feature type="transmembrane region" description="Helical" evidence="1">
    <location>
        <begin position="199"/>
        <end position="216"/>
    </location>
</feature>
<organism evidence="2 3">
    <name type="scientific">Candidatus Dojkabacteria bacterium</name>
    <dbReference type="NCBI Taxonomy" id="2099670"/>
    <lineage>
        <taxon>Bacteria</taxon>
        <taxon>Candidatus Dojkabacteria</taxon>
    </lineage>
</organism>